<evidence type="ECO:0000256" key="5">
    <source>
        <dbReference type="ARBA" id="ARBA00023136"/>
    </source>
</evidence>
<dbReference type="PANTHER" id="PTHR10383">
    <property type="entry name" value="SERINE INCORPORATOR"/>
    <property type="match status" value="1"/>
</dbReference>
<dbReference type="InterPro" id="IPR005016">
    <property type="entry name" value="TDE1/TMS"/>
</dbReference>
<dbReference type="PANTHER" id="PTHR10383:SF9">
    <property type="entry name" value="SERINE INCORPORATOR, ISOFORM F"/>
    <property type="match status" value="1"/>
</dbReference>
<evidence type="ECO:0000256" key="7">
    <source>
        <dbReference type="SAM" id="Phobius"/>
    </source>
</evidence>
<organism evidence="8 9">
    <name type="scientific">Chrysophaeum taylorii</name>
    <dbReference type="NCBI Taxonomy" id="2483200"/>
    <lineage>
        <taxon>Eukaryota</taxon>
        <taxon>Sar</taxon>
        <taxon>Stramenopiles</taxon>
        <taxon>Ochrophyta</taxon>
        <taxon>Pelagophyceae</taxon>
        <taxon>Pelagomonadales</taxon>
        <taxon>Pelagomonadaceae</taxon>
        <taxon>Chrysophaeum</taxon>
    </lineage>
</organism>
<protein>
    <recommendedName>
        <fullName evidence="10">Serine incorporator</fullName>
    </recommendedName>
</protein>
<gene>
    <name evidence="8" type="ORF">CTAYLR_005144</name>
</gene>
<feature type="transmembrane region" description="Helical" evidence="7">
    <location>
        <begin position="175"/>
        <end position="199"/>
    </location>
</feature>
<feature type="transmembrane region" description="Helical" evidence="7">
    <location>
        <begin position="265"/>
        <end position="283"/>
    </location>
</feature>
<dbReference type="Pfam" id="PF03348">
    <property type="entry name" value="Serinc"/>
    <property type="match status" value="1"/>
</dbReference>
<keyword evidence="5 7" id="KW-0472">Membrane</keyword>
<dbReference type="Proteomes" id="UP001230188">
    <property type="component" value="Unassembled WGS sequence"/>
</dbReference>
<evidence type="ECO:0000256" key="6">
    <source>
        <dbReference type="SAM" id="MobiDB-lite"/>
    </source>
</evidence>
<keyword evidence="4 7" id="KW-1133">Transmembrane helix</keyword>
<evidence type="ECO:0000256" key="1">
    <source>
        <dbReference type="ARBA" id="ARBA00004141"/>
    </source>
</evidence>
<comment type="caution">
    <text evidence="8">The sequence shown here is derived from an EMBL/GenBank/DDBJ whole genome shotgun (WGS) entry which is preliminary data.</text>
</comment>
<evidence type="ECO:0000313" key="9">
    <source>
        <dbReference type="Proteomes" id="UP001230188"/>
    </source>
</evidence>
<feature type="compositionally biased region" description="Acidic residues" evidence="6">
    <location>
        <begin position="316"/>
        <end position="326"/>
    </location>
</feature>
<feature type="transmembrane region" description="Helical" evidence="7">
    <location>
        <begin position="205"/>
        <end position="224"/>
    </location>
</feature>
<feature type="transmembrane region" description="Helical" evidence="7">
    <location>
        <begin position="115"/>
        <end position="137"/>
    </location>
</feature>
<accession>A0AAD7UG65</accession>
<comment type="subcellular location">
    <subcellularLocation>
        <location evidence="1">Membrane</location>
        <topology evidence="1">Multi-pass membrane protein</topology>
    </subcellularLocation>
</comment>
<keyword evidence="9" id="KW-1185">Reference proteome</keyword>
<feature type="transmembrane region" description="Helical" evidence="7">
    <location>
        <begin position="91"/>
        <end position="109"/>
    </location>
</feature>
<feature type="transmembrane region" description="Helical" evidence="7">
    <location>
        <begin position="350"/>
        <end position="369"/>
    </location>
</feature>
<evidence type="ECO:0008006" key="10">
    <source>
        <dbReference type="Google" id="ProtNLM"/>
    </source>
</evidence>
<name>A0AAD7UG65_9STRA</name>
<proteinExistence type="inferred from homology"/>
<dbReference type="EMBL" id="JAQMWT010000350">
    <property type="protein sequence ID" value="KAJ8603488.1"/>
    <property type="molecule type" value="Genomic_DNA"/>
</dbReference>
<evidence type="ECO:0000313" key="8">
    <source>
        <dbReference type="EMBL" id="KAJ8603488.1"/>
    </source>
</evidence>
<feature type="transmembrane region" description="Helical" evidence="7">
    <location>
        <begin position="7"/>
        <end position="25"/>
    </location>
</feature>
<feature type="transmembrane region" description="Helical" evidence="7">
    <location>
        <begin position="236"/>
        <end position="253"/>
    </location>
</feature>
<feature type="transmembrane region" description="Helical" evidence="7">
    <location>
        <begin position="389"/>
        <end position="412"/>
    </location>
</feature>
<feature type="region of interest" description="Disordered" evidence="6">
    <location>
        <begin position="302"/>
        <end position="335"/>
    </location>
</feature>
<comment type="similarity">
    <text evidence="2">Belongs to the TDE1 family.</text>
</comment>
<reference evidence="8" key="1">
    <citation type="submission" date="2023-01" db="EMBL/GenBank/DDBJ databases">
        <title>Metagenome sequencing of chrysophaentin producing Chrysophaeum taylorii.</title>
        <authorList>
            <person name="Davison J."/>
            <person name="Bewley C."/>
        </authorList>
    </citation>
    <scope>NUCLEOTIDE SEQUENCE</scope>
    <source>
        <strain evidence="8">NIES-1699</strain>
    </source>
</reference>
<sequence length="419" mass="45105">MKAGKIGSCLVMLNGILMALLWQYVLGPRMRTSAWLEGECSSRGGGGFEHACLGQQGVFRVSLALVAFYGLCALGCRLSKMWHNALWSLKMVLLLVPLMIAVVFIPARIVEGYVWVARVGAAIFVILQMVVIVDLAYAVNDWFVAQSNAAGYSSYGDDEGLFASCGSLDDALSNLLYISLFLFAVALTGIVLLFVYFSACPVTTAFIAMTLVLCVGATATQLVFSDNGNLLTSASVSAYAVYVAYVAISRIPNDRCNPLHHDRDILGIVVGLVLALVSLAWTTHSTSAAVADLLEGGDLSTPGDMTRELVPRASKDDDDDDDDEESGSSSIIPPAPIECLDGGDIENTRFNLALALVAMYVACSLTNWGTWPEAEANASEPLAGKVNSWLNIAAQWVMFLIYFWTLLAPMLFPDRDFSS</sequence>
<dbReference type="GO" id="GO:0016020">
    <property type="term" value="C:membrane"/>
    <property type="evidence" value="ECO:0007669"/>
    <property type="project" value="UniProtKB-SubCell"/>
</dbReference>
<keyword evidence="3 7" id="KW-0812">Transmembrane</keyword>
<evidence type="ECO:0000256" key="2">
    <source>
        <dbReference type="ARBA" id="ARBA00006665"/>
    </source>
</evidence>
<dbReference type="AlphaFoldDB" id="A0AAD7UG65"/>
<evidence type="ECO:0000256" key="3">
    <source>
        <dbReference type="ARBA" id="ARBA00022692"/>
    </source>
</evidence>
<feature type="compositionally biased region" description="Basic and acidic residues" evidence="6">
    <location>
        <begin position="305"/>
        <end position="315"/>
    </location>
</feature>
<evidence type="ECO:0000256" key="4">
    <source>
        <dbReference type="ARBA" id="ARBA00022989"/>
    </source>
</evidence>